<evidence type="ECO:0000313" key="3">
    <source>
        <dbReference type="EMBL" id="MBC3833667.1"/>
    </source>
</evidence>
<evidence type="ECO:0000259" key="2">
    <source>
        <dbReference type="Pfam" id="PF00497"/>
    </source>
</evidence>
<proteinExistence type="predicted"/>
<feature type="domain" description="Solute-binding protein family 3/N-terminal" evidence="2">
    <location>
        <begin position="31"/>
        <end position="244"/>
    </location>
</feature>
<dbReference type="InterPro" id="IPR001638">
    <property type="entry name" value="Solute-binding_3/MltF_N"/>
</dbReference>
<protein>
    <submittedName>
        <fullName evidence="3">Transporter substrate-binding domain-containing protein</fullName>
    </submittedName>
</protein>
<reference evidence="3 4" key="1">
    <citation type="submission" date="2020-08" db="EMBL/GenBank/DDBJ databases">
        <title>Novel species isolated from subtropical streams in China.</title>
        <authorList>
            <person name="Lu H."/>
        </authorList>
    </citation>
    <scope>NUCLEOTIDE SEQUENCE [LARGE SCALE GENOMIC DNA]</scope>
    <source>
        <strain evidence="3 4">KCTC 52442</strain>
    </source>
</reference>
<feature type="chain" id="PRO_5046028971" evidence="1">
    <location>
        <begin position="29"/>
        <end position="260"/>
    </location>
</feature>
<evidence type="ECO:0000313" key="4">
    <source>
        <dbReference type="Proteomes" id="UP000643610"/>
    </source>
</evidence>
<dbReference type="Proteomes" id="UP000643610">
    <property type="component" value="Unassembled WGS sequence"/>
</dbReference>
<evidence type="ECO:0000256" key="1">
    <source>
        <dbReference type="SAM" id="SignalP"/>
    </source>
</evidence>
<feature type="signal peptide" evidence="1">
    <location>
        <begin position="1"/>
        <end position="28"/>
    </location>
</feature>
<dbReference type="SUPFAM" id="SSF53850">
    <property type="entry name" value="Periplasmic binding protein-like II"/>
    <property type="match status" value="1"/>
</dbReference>
<organism evidence="3 4">
    <name type="scientific">Undibacterium amnicola</name>
    <dbReference type="NCBI Taxonomy" id="1834038"/>
    <lineage>
        <taxon>Bacteria</taxon>
        <taxon>Pseudomonadati</taxon>
        <taxon>Pseudomonadota</taxon>
        <taxon>Betaproteobacteria</taxon>
        <taxon>Burkholderiales</taxon>
        <taxon>Oxalobacteraceae</taxon>
        <taxon>Undibacterium</taxon>
    </lineage>
</organism>
<keyword evidence="1" id="KW-0732">Signal</keyword>
<accession>A0ABR6XW14</accession>
<comment type="caution">
    <text evidence="3">The sequence shown here is derived from an EMBL/GenBank/DDBJ whole genome shotgun (WGS) entry which is preliminary data.</text>
</comment>
<dbReference type="Pfam" id="PF00497">
    <property type="entry name" value="SBP_bac_3"/>
    <property type="match status" value="1"/>
</dbReference>
<gene>
    <name evidence="3" type="ORF">H8K33_19335</name>
</gene>
<sequence length="260" mass="29281">MPIQMSIKSTLLLALCLIGNLGSDYLHAQTITVAWREKPPHQYIENGKEQGILLELSKRVFKDSQIPTRFVEEPAKRIWQNFSNKTPNYCSFGWYKIPEREALVQFSTSLYKDPPHILLVANAALASVNKHKNLQALLADPQLSLAIVDGVSYGEKLDQLFLTSQNKIIRSSAAPMIMARMVNANRASMMLIDREDWNYLSSKEEQLMELTQVDIDGMPAGLDRYIVCSKDIPATTMKKINQTLSKLNSLNNISNAGKPK</sequence>
<dbReference type="EMBL" id="JACOFU010000012">
    <property type="protein sequence ID" value="MBC3833667.1"/>
    <property type="molecule type" value="Genomic_DNA"/>
</dbReference>
<name>A0ABR6XW14_9BURK</name>
<dbReference type="Gene3D" id="3.40.190.10">
    <property type="entry name" value="Periplasmic binding protein-like II"/>
    <property type="match status" value="2"/>
</dbReference>
<keyword evidence="4" id="KW-1185">Reference proteome</keyword>